<keyword evidence="4" id="KW-1185">Reference proteome</keyword>
<evidence type="ECO:0000313" key="4">
    <source>
        <dbReference type="Proteomes" id="UP000596742"/>
    </source>
</evidence>
<feature type="coiled-coil region" evidence="1">
    <location>
        <begin position="245"/>
        <end position="272"/>
    </location>
</feature>
<feature type="region of interest" description="Disordered" evidence="2">
    <location>
        <begin position="283"/>
        <end position="311"/>
    </location>
</feature>
<feature type="non-terminal residue" evidence="3">
    <location>
        <position position="311"/>
    </location>
</feature>
<gene>
    <name evidence="3" type="ORF">MGAL_10B071917</name>
</gene>
<feature type="compositionally biased region" description="Basic and acidic residues" evidence="2">
    <location>
        <begin position="211"/>
        <end position="221"/>
    </location>
</feature>
<comment type="caution">
    <text evidence="3">The sequence shown here is derived from an EMBL/GenBank/DDBJ whole genome shotgun (WGS) entry which is preliminary data.</text>
</comment>
<dbReference type="OrthoDB" id="10458957at2759"/>
<dbReference type="SUPFAM" id="SSF57903">
    <property type="entry name" value="FYVE/PHD zinc finger"/>
    <property type="match status" value="1"/>
</dbReference>
<dbReference type="AlphaFoldDB" id="A0A8B6H392"/>
<reference evidence="3" key="1">
    <citation type="submission" date="2018-11" db="EMBL/GenBank/DDBJ databases">
        <authorList>
            <person name="Alioto T."/>
            <person name="Alioto T."/>
        </authorList>
    </citation>
    <scope>NUCLEOTIDE SEQUENCE</scope>
</reference>
<feature type="compositionally biased region" description="Polar residues" evidence="2">
    <location>
        <begin position="128"/>
        <end position="152"/>
    </location>
</feature>
<feature type="region of interest" description="Disordered" evidence="2">
    <location>
        <begin position="203"/>
        <end position="245"/>
    </location>
</feature>
<name>A0A8B6H392_MYTGA</name>
<protein>
    <recommendedName>
        <fullName evidence="5">Zinc finger PHD-type domain-containing protein</fullName>
    </recommendedName>
</protein>
<accession>A0A8B6H392</accession>
<dbReference type="InterPro" id="IPR013083">
    <property type="entry name" value="Znf_RING/FYVE/PHD"/>
</dbReference>
<evidence type="ECO:0000313" key="3">
    <source>
        <dbReference type="EMBL" id="VDI73194.1"/>
    </source>
</evidence>
<sequence length="311" mass="35795">MDCLDNSLTIAKETNYQDVPTIPTMQHSCIKDDEVWTCPICTMEANRNTIECASCLNWFYVACEKLKEKEIKQFTENDQLEFTCSSCKQLNDNMIDEFILPRSDECTDLEQNTRDIDTNVIPRECHELNSTNEDSDANPTSKSNTEIPNSPMTKEMNKKCNQRTQHRRSEANIDENIEIDEDETILKVVANLQTTAKQKTAKIYDISPQRESTESKTDENRPAVGNQAISQQTQKPKKQKKPFKLNDTEQQLAACRAEIARLEDLNNEKDKTLATMRIRIMAADDTPQRKSNQQSPELNNLIMHNQLKIER</sequence>
<evidence type="ECO:0008006" key="5">
    <source>
        <dbReference type="Google" id="ProtNLM"/>
    </source>
</evidence>
<dbReference type="InterPro" id="IPR011011">
    <property type="entry name" value="Znf_FYVE_PHD"/>
</dbReference>
<dbReference type="EMBL" id="UYJE01009402">
    <property type="protein sequence ID" value="VDI73194.1"/>
    <property type="molecule type" value="Genomic_DNA"/>
</dbReference>
<dbReference type="Gene3D" id="3.30.40.10">
    <property type="entry name" value="Zinc/RING finger domain, C3HC4 (zinc finger)"/>
    <property type="match status" value="1"/>
</dbReference>
<dbReference type="Proteomes" id="UP000596742">
    <property type="component" value="Unassembled WGS sequence"/>
</dbReference>
<evidence type="ECO:0000256" key="2">
    <source>
        <dbReference type="SAM" id="MobiDB-lite"/>
    </source>
</evidence>
<proteinExistence type="predicted"/>
<evidence type="ECO:0000256" key="1">
    <source>
        <dbReference type="SAM" id="Coils"/>
    </source>
</evidence>
<feature type="region of interest" description="Disordered" evidence="2">
    <location>
        <begin position="128"/>
        <end position="175"/>
    </location>
</feature>
<feature type="compositionally biased region" description="Polar residues" evidence="2">
    <location>
        <begin position="289"/>
        <end position="298"/>
    </location>
</feature>
<organism evidence="3 4">
    <name type="scientific">Mytilus galloprovincialis</name>
    <name type="common">Mediterranean mussel</name>
    <dbReference type="NCBI Taxonomy" id="29158"/>
    <lineage>
        <taxon>Eukaryota</taxon>
        <taxon>Metazoa</taxon>
        <taxon>Spiralia</taxon>
        <taxon>Lophotrochozoa</taxon>
        <taxon>Mollusca</taxon>
        <taxon>Bivalvia</taxon>
        <taxon>Autobranchia</taxon>
        <taxon>Pteriomorphia</taxon>
        <taxon>Mytilida</taxon>
        <taxon>Mytiloidea</taxon>
        <taxon>Mytilidae</taxon>
        <taxon>Mytilinae</taxon>
        <taxon>Mytilus</taxon>
    </lineage>
</organism>
<keyword evidence="1" id="KW-0175">Coiled coil</keyword>